<proteinExistence type="predicted"/>
<accession>A0A8S3QHH2</accession>
<dbReference type="OrthoDB" id="6085838at2759"/>
<keyword evidence="2" id="KW-1185">Reference proteome</keyword>
<reference evidence="1" key="1">
    <citation type="submission" date="2021-03" db="EMBL/GenBank/DDBJ databases">
        <authorList>
            <person name="Bekaert M."/>
        </authorList>
    </citation>
    <scope>NUCLEOTIDE SEQUENCE</scope>
</reference>
<protein>
    <submittedName>
        <fullName evidence="1">Uncharacterized protein</fullName>
    </submittedName>
</protein>
<dbReference type="EMBL" id="CAJPWZ010000501">
    <property type="protein sequence ID" value="CAG2194958.1"/>
    <property type="molecule type" value="Genomic_DNA"/>
</dbReference>
<name>A0A8S3QHH2_MYTED</name>
<gene>
    <name evidence="1" type="ORF">MEDL_9974</name>
</gene>
<organism evidence="1 2">
    <name type="scientific">Mytilus edulis</name>
    <name type="common">Blue mussel</name>
    <dbReference type="NCBI Taxonomy" id="6550"/>
    <lineage>
        <taxon>Eukaryota</taxon>
        <taxon>Metazoa</taxon>
        <taxon>Spiralia</taxon>
        <taxon>Lophotrochozoa</taxon>
        <taxon>Mollusca</taxon>
        <taxon>Bivalvia</taxon>
        <taxon>Autobranchia</taxon>
        <taxon>Pteriomorphia</taxon>
        <taxon>Mytilida</taxon>
        <taxon>Mytiloidea</taxon>
        <taxon>Mytilidae</taxon>
        <taxon>Mytilinae</taxon>
        <taxon>Mytilus</taxon>
    </lineage>
</organism>
<sequence>MCPSFQKRAKSEPCQFGGSARVKLSACLEKEWLKNTFAFSSQESIIRVCKKSQGEREIVRPDIDVAVRLVGNVLLLQSRYQHWLLPNSWDLFAVKMNQRRFDTIENVKPGDMILFTYHGLYQKGMITKKISAPNNILQVQIYYTDNNGTVSETDRSYNLDSEQIVRHIAIFIGFDEIKLKTSAFPRIENIERWMKSKYCDKIPTTIKLPELIMGTTVFVLSSTDDGESKPVFLYDDKHVIRTKTETFTSPSTGKEKDLTLVDLSNEITENCADILYIIPKSSQNNQHDTRKIVSHTIKERLQTTSHALYCNVFFKEDSDIKKRIALFAEQRVNKAIRDHDRSLSLMHIEKPLNGKDANSILYDYAQKMKKLESFVPNDTTDHYACHKLEVLLQRNKDVSAFSLNDGQMQIFTIEEESVRRYIREFGPKNICDFTLKPWGGKPKVANYNLKQGSKVNRTTDHSQEYGTLGFFVRDSEGCIYFTTCAHVISQHTDAYTDTIESAVGKSVFATDLSSASITKSLDLSLVKVYEEKVEDCRFGLRDSKDRFVTGTVTLANDSEMKNMEVYKWGAKTSLTTGTYKGSIFVKEDEEFKNRIHFIQSKSRNAEFAKEGDSGSLICFEATDSPQLPVESAAFIFVGKCLSDKECFPEEFKEKDIFAGLGYHVNEVFECKVRNLNPMLTPGNDNGSVQQGAGIQF</sequence>
<evidence type="ECO:0000313" key="2">
    <source>
        <dbReference type="Proteomes" id="UP000683360"/>
    </source>
</evidence>
<dbReference type="Proteomes" id="UP000683360">
    <property type="component" value="Unassembled WGS sequence"/>
</dbReference>
<comment type="caution">
    <text evidence="1">The sequence shown here is derived from an EMBL/GenBank/DDBJ whole genome shotgun (WGS) entry which is preliminary data.</text>
</comment>
<dbReference type="AlphaFoldDB" id="A0A8S3QHH2"/>
<evidence type="ECO:0000313" key="1">
    <source>
        <dbReference type="EMBL" id="CAG2194958.1"/>
    </source>
</evidence>